<evidence type="ECO:0000313" key="3">
    <source>
        <dbReference type="EMBL" id="WVW78104.1"/>
    </source>
</evidence>
<reference evidence="2" key="3">
    <citation type="submission" date="2014-01" db="EMBL/GenBank/DDBJ databases">
        <title>Evolution of pathogenesis and genome organization in the Tremellales.</title>
        <authorList>
            <person name="Cuomo C."/>
            <person name="Litvintseva A."/>
            <person name="Heitman J."/>
            <person name="Chen Y."/>
            <person name="Sun S."/>
            <person name="Springer D."/>
            <person name="Dromer F."/>
            <person name="Young S."/>
            <person name="Zeng Q."/>
            <person name="Chapman S."/>
            <person name="Gujja S."/>
            <person name="Saif S."/>
            <person name="Birren B."/>
        </authorList>
    </citation>
    <scope>NUCLEOTIDE SEQUENCE</scope>
    <source>
        <strain evidence="2">CBS 10118</strain>
    </source>
</reference>
<dbReference type="KEGG" id="kbi:30207826"/>
<proteinExistence type="predicted"/>
<protein>
    <submittedName>
        <fullName evidence="2">Uncharacterized protein</fullName>
    </submittedName>
</protein>
<sequence>MSSKSRNQNPSGEGHSKNHESLKQETALMRSSRADRSGPFKMVDSILPRWLGTLPISQARTIVDAHAEEGFCDERETQHRQQLLYMREAREEMSKRTLEVTSSISEAESKLKSRRSRFTLSSLWRASHKTERQLEELRQKESELNRQWKASDDDLTNLDRTAKELAETLFDENVHQQFRWTAYLLSQAKYNSLEPTLQSIDGLRESLSAAYMTYIVKSWELKADIRRSLRDLVHYQGERYKQTEDPSKDVPLSNLLRYCTLHPWIRREYHSVKLDFGSLTSSRGLYEDVQHSIYDVPLSNKGVVKELREKGFDERVHPIVTTKGEAGSQKGILRNGSRHTESGNRTVSFSDEFAVRTLSSTRSRPTFCRPVSRF</sequence>
<evidence type="ECO:0000256" key="1">
    <source>
        <dbReference type="SAM" id="MobiDB-lite"/>
    </source>
</evidence>
<dbReference type="EMBL" id="KI894020">
    <property type="protein sequence ID" value="OCF25754.1"/>
    <property type="molecule type" value="Genomic_DNA"/>
</dbReference>
<reference evidence="2" key="1">
    <citation type="submission" date="2013-07" db="EMBL/GenBank/DDBJ databases">
        <title>The Genome Sequence of Cryptococcus bestiolae CBS10118.</title>
        <authorList>
            <consortium name="The Broad Institute Genome Sequencing Platform"/>
            <person name="Cuomo C."/>
            <person name="Litvintseva A."/>
            <person name="Chen Y."/>
            <person name="Heitman J."/>
            <person name="Sun S."/>
            <person name="Springer D."/>
            <person name="Dromer F."/>
            <person name="Young S.K."/>
            <person name="Zeng Q."/>
            <person name="Gargeya S."/>
            <person name="Fitzgerald M."/>
            <person name="Abouelleil A."/>
            <person name="Alvarado L."/>
            <person name="Berlin A.M."/>
            <person name="Chapman S.B."/>
            <person name="Dewar J."/>
            <person name="Goldberg J."/>
            <person name="Griggs A."/>
            <person name="Gujja S."/>
            <person name="Hansen M."/>
            <person name="Howarth C."/>
            <person name="Imamovic A."/>
            <person name="Larimer J."/>
            <person name="McCowan C."/>
            <person name="Murphy C."/>
            <person name="Pearson M."/>
            <person name="Priest M."/>
            <person name="Roberts A."/>
            <person name="Saif S."/>
            <person name="Shea T."/>
            <person name="Sykes S."/>
            <person name="Wortman J."/>
            <person name="Nusbaum C."/>
            <person name="Birren B."/>
        </authorList>
    </citation>
    <scope>NUCLEOTIDE SEQUENCE [LARGE SCALE GENOMIC DNA]</scope>
    <source>
        <strain evidence="2">CBS 10118</strain>
    </source>
</reference>
<keyword evidence="4" id="KW-1185">Reference proteome</keyword>
<name>A0A1B9G3Z7_9TREE</name>
<reference evidence="3" key="2">
    <citation type="submission" date="2013-07" db="EMBL/GenBank/DDBJ databases">
        <authorList>
            <consortium name="The Broad Institute Genome Sequencing Platform"/>
            <person name="Cuomo C."/>
            <person name="Litvintseva A."/>
            <person name="Chen Y."/>
            <person name="Heitman J."/>
            <person name="Sun S."/>
            <person name="Springer D."/>
            <person name="Dromer F."/>
            <person name="Young S.K."/>
            <person name="Zeng Q."/>
            <person name="Gargeya S."/>
            <person name="Fitzgerald M."/>
            <person name="Abouelleil A."/>
            <person name="Alvarado L."/>
            <person name="Berlin A.M."/>
            <person name="Chapman S.B."/>
            <person name="Dewar J."/>
            <person name="Goldberg J."/>
            <person name="Griggs A."/>
            <person name="Gujja S."/>
            <person name="Hansen M."/>
            <person name="Howarth C."/>
            <person name="Imamovic A."/>
            <person name="Larimer J."/>
            <person name="McCowan C."/>
            <person name="Murphy C."/>
            <person name="Pearson M."/>
            <person name="Priest M."/>
            <person name="Roberts A."/>
            <person name="Saif S."/>
            <person name="Shea T."/>
            <person name="Sykes S."/>
            <person name="Wortman J."/>
            <person name="Nusbaum C."/>
            <person name="Birren B."/>
        </authorList>
    </citation>
    <scope>NUCLEOTIDE SEQUENCE</scope>
    <source>
        <strain evidence="3">CBS 10118</strain>
    </source>
</reference>
<organism evidence="2">
    <name type="scientific">Kwoniella bestiolae CBS 10118</name>
    <dbReference type="NCBI Taxonomy" id="1296100"/>
    <lineage>
        <taxon>Eukaryota</taxon>
        <taxon>Fungi</taxon>
        <taxon>Dikarya</taxon>
        <taxon>Basidiomycota</taxon>
        <taxon>Agaricomycotina</taxon>
        <taxon>Tremellomycetes</taxon>
        <taxon>Tremellales</taxon>
        <taxon>Cryptococcaceae</taxon>
        <taxon>Kwoniella</taxon>
    </lineage>
</organism>
<accession>A0A1B9G3Z7</accession>
<dbReference type="RefSeq" id="XP_019046824.1">
    <property type="nucleotide sequence ID" value="XM_019190076.1"/>
</dbReference>
<dbReference type="EMBL" id="CP144541">
    <property type="protein sequence ID" value="WVW78104.1"/>
    <property type="molecule type" value="Genomic_DNA"/>
</dbReference>
<gene>
    <name evidence="2" type="ORF">I302_03427</name>
    <name evidence="3" type="ORF">I302_100055</name>
</gene>
<reference evidence="3" key="4">
    <citation type="submission" date="2024-02" db="EMBL/GenBank/DDBJ databases">
        <title>Comparative genomics of Cryptococcus and Kwoniella reveals pathogenesis evolution and contrasting modes of karyotype evolution via chromosome fusion or intercentromeric recombination.</title>
        <authorList>
            <person name="Coelho M.A."/>
            <person name="David-Palma M."/>
            <person name="Shea T."/>
            <person name="Bowers K."/>
            <person name="McGinley-Smith S."/>
            <person name="Mohammad A.W."/>
            <person name="Gnirke A."/>
            <person name="Yurkov A.M."/>
            <person name="Nowrousian M."/>
            <person name="Sun S."/>
            <person name="Cuomo C.A."/>
            <person name="Heitman J."/>
        </authorList>
    </citation>
    <scope>NUCLEOTIDE SEQUENCE</scope>
    <source>
        <strain evidence="3">CBS 10118</strain>
    </source>
</reference>
<feature type="region of interest" description="Disordered" evidence="1">
    <location>
        <begin position="1"/>
        <end position="38"/>
    </location>
</feature>
<dbReference type="GeneID" id="30207826"/>
<feature type="compositionally biased region" description="Polar residues" evidence="1">
    <location>
        <begin position="1"/>
        <end position="11"/>
    </location>
</feature>
<dbReference type="AlphaFoldDB" id="A0A1B9G3Z7"/>
<feature type="compositionally biased region" description="Basic and acidic residues" evidence="1">
    <location>
        <begin position="14"/>
        <end position="23"/>
    </location>
</feature>
<dbReference type="Proteomes" id="UP000092730">
    <property type="component" value="Chromosome 1"/>
</dbReference>
<evidence type="ECO:0000313" key="4">
    <source>
        <dbReference type="Proteomes" id="UP000092730"/>
    </source>
</evidence>
<evidence type="ECO:0000313" key="2">
    <source>
        <dbReference type="EMBL" id="OCF25754.1"/>
    </source>
</evidence>
<dbReference type="VEuPathDB" id="FungiDB:I302_03427"/>